<dbReference type="Proteomes" id="UP000000715">
    <property type="component" value="Unplaced"/>
</dbReference>
<evidence type="ECO:0000256" key="1">
    <source>
        <dbReference type="SAM" id="MobiDB-lite"/>
    </source>
</evidence>
<feature type="compositionally biased region" description="Low complexity" evidence="1">
    <location>
        <begin position="108"/>
        <end position="119"/>
    </location>
</feature>
<proteinExistence type="predicted"/>
<evidence type="ECO:0000313" key="2">
    <source>
        <dbReference type="Proteomes" id="UP000000715"/>
    </source>
</evidence>
<feature type="compositionally biased region" description="Basic and acidic residues" evidence="1">
    <location>
        <begin position="150"/>
        <end position="159"/>
    </location>
</feature>
<reference evidence="3" key="1">
    <citation type="submission" date="2025-08" db="UniProtKB">
        <authorList>
            <consortium name="RefSeq"/>
        </authorList>
    </citation>
    <scope>IDENTIFICATION</scope>
    <source>
        <tissue evidence="3">Brain</tissue>
    </source>
</reference>
<evidence type="ECO:0000313" key="3">
    <source>
        <dbReference type="RefSeq" id="XP_044924753.1"/>
    </source>
</evidence>
<dbReference type="RefSeq" id="XP_044924753.1">
    <property type="nucleotide sequence ID" value="XM_045068818.1"/>
</dbReference>
<name>A0A8U0RIQ5_MUSPF</name>
<accession>A0A8U0RIQ5</accession>
<organism evidence="2 3">
    <name type="scientific">Mustela putorius furo</name>
    <name type="common">European domestic ferret</name>
    <name type="synonym">Mustela furo</name>
    <dbReference type="NCBI Taxonomy" id="9669"/>
    <lineage>
        <taxon>Eukaryota</taxon>
        <taxon>Metazoa</taxon>
        <taxon>Chordata</taxon>
        <taxon>Craniata</taxon>
        <taxon>Vertebrata</taxon>
        <taxon>Euteleostomi</taxon>
        <taxon>Mammalia</taxon>
        <taxon>Eutheria</taxon>
        <taxon>Laurasiatheria</taxon>
        <taxon>Carnivora</taxon>
        <taxon>Caniformia</taxon>
        <taxon>Musteloidea</taxon>
        <taxon>Mustelidae</taxon>
        <taxon>Mustelinae</taxon>
        <taxon>Mustela</taxon>
    </lineage>
</organism>
<feature type="compositionally biased region" description="Pro residues" evidence="1">
    <location>
        <begin position="120"/>
        <end position="137"/>
    </location>
</feature>
<dbReference type="GeneID" id="101675701"/>
<sequence>MTEVPSSSGDEEPGPLWRAHPLLLARPSPAPAQSASRPRRRVTHTLALRLSGGTGSLLKQPFVPPRVPTGARTLSAPALGPCPGETHMVLTGGGQPLVHLPGSPGTHPQQPAGSSKGSPSPWPSPRAPVKGPRPFPRPQLQARVQPGRRGTQDSGREAGHLGRFVPVGMVWSCCSHPATKKRVEPETSLGCLIKPYLNLKPCE</sequence>
<gene>
    <name evidence="3" type="primary">LOC101675701</name>
</gene>
<dbReference type="AlphaFoldDB" id="A0A8U0RIQ5"/>
<feature type="compositionally biased region" description="Low complexity" evidence="1">
    <location>
        <begin position="18"/>
        <end position="36"/>
    </location>
</feature>
<feature type="region of interest" description="Disordered" evidence="1">
    <location>
        <begin position="1"/>
        <end position="159"/>
    </location>
</feature>
<keyword evidence="2" id="KW-1185">Reference proteome</keyword>
<protein>
    <submittedName>
        <fullName evidence="3">Translation initiation factor IF-2-like isoform X2</fullName>
    </submittedName>
</protein>